<dbReference type="GO" id="GO:0009055">
    <property type="term" value="F:electron transfer activity"/>
    <property type="evidence" value="ECO:0007669"/>
    <property type="project" value="InterPro"/>
</dbReference>
<keyword evidence="17" id="KW-1185">Reference proteome</keyword>
<evidence type="ECO:0000256" key="8">
    <source>
        <dbReference type="ARBA" id="ARBA00022723"/>
    </source>
</evidence>
<evidence type="ECO:0000256" key="9">
    <source>
        <dbReference type="ARBA" id="ARBA00022982"/>
    </source>
</evidence>
<evidence type="ECO:0000256" key="5">
    <source>
        <dbReference type="ARBA" id="ARBA00022475"/>
    </source>
</evidence>
<evidence type="ECO:0000256" key="2">
    <source>
        <dbReference type="ARBA" id="ARBA00004651"/>
    </source>
</evidence>
<dbReference type="PANTHER" id="PTHR30074:SF6">
    <property type="entry name" value="FORMATE DEHYDROGENASE GAMMA SUBUNIT"/>
    <property type="match status" value="1"/>
</dbReference>
<dbReference type="GO" id="GO:0009061">
    <property type="term" value="P:anaerobic respiration"/>
    <property type="evidence" value="ECO:0007669"/>
    <property type="project" value="TreeGrafter"/>
</dbReference>
<organism evidence="16 17">
    <name type="scientific">Teichococcus aestuarii</name>
    <dbReference type="NCBI Taxonomy" id="568898"/>
    <lineage>
        <taxon>Bacteria</taxon>
        <taxon>Pseudomonadati</taxon>
        <taxon>Pseudomonadota</taxon>
        <taxon>Alphaproteobacteria</taxon>
        <taxon>Acetobacterales</taxon>
        <taxon>Roseomonadaceae</taxon>
        <taxon>Roseomonas</taxon>
    </lineage>
</organism>
<proteinExistence type="inferred from homology"/>
<evidence type="ECO:0000256" key="10">
    <source>
        <dbReference type="ARBA" id="ARBA00022989"/>
    </source>
</evidence>
<comment type="cofactor">
    <cofactor evidence="1">
        <name>heme</name>
        <dbReference type="ChEBI" id="CHEBI:30413"/>
    </cofactor>
</comment>
<dbReference type="SUPFAM" id="SSF81342">
    <property type="entry name" value="Transmembrane di-heme cytochromes"/>
    <property type="match status" value="1"/>
</dbReference>
<keyword evidence="4" id="KW-0813">Transport</keyword>
<keyword evidence="12 14" id="KW-0472">Membrane</keyword>
<dbReference type="InterPro" id="IPR006471">
    <property type="entry name" value="Formate_DH_gsu"/>
</dbReference>
<dbReference type="OrthoDB" id="9790598at2"/>
<evidence type="ECO:0000313" key="16">
    <source>
        <dbReference type="EMBL" id="PWC30299.1"/>
    </source>
</evidence>
<keyword evidence="9" id="KW-0249">Electron transport</keyword>
<dbReference type="GO" id="GO:0005886">
    <property type="term" value="C:plasma membrane"/>
    <property type="evidence" value="ECO:0007669"/>
    <property type="project" value="UniProtKB-SubCell"/>
</dbReference>
<evidence type="ECO:0000256" key="7">
    <source>
        <dbReference type="ARBA" id="ARBA00022692"/>
    </source>
</evidence>
<evidence type="ECO:0000256" key="12">
    <source>
        <dbReference type="ARBA" id="ARBA00023136"/>
    </source>
</evidence>
<keyword evidence="5" id="KW-1003">Cell membrane</keyword>
<dbReference type="AlphaFoldDB" id="A0A2U1V8Q0"/>
<dbReference type="GO" id="GO:0008863">
    <property type="term" value="F:formate dehydrogenase (NAD+) activity"/>
    <property type="evidence" value="ECO:0007669"/>
    <property type="project" value="InterPro"/>
</dbReference>
<dbReference type="NCBIfam" id="TIGR01583">
    <property type="entry name" value="formate-DH-gamm"/>
    <property type="match status" value="1"/>
</dbReference>
<dbReference type="EMBL" id="PDOA01000002">
    <property type="protein sequence ID" value="PWC30299.1"/>
    <property type="molecule type" value="Genomic_DNA"/>
</dbReference>
<protein>
    <submittedName>
        <fullName evidence="16">Formate dehydrogenase subunit gamma</fullName>
    </submittedName>
</protein>
<dbReference type="InterPro" id="IPR016174">
    <property type="entry name" value="Di-haem_cyt_TM"/>
</dbReference>
<feature type="domain" description="Cytochrome b561 bacterial/Ni-hydrogenase" evidence="15">
    <location>
        <begin position="167"/>
        <end position="344"/>
    </location>
</feature>
<evidence type="ECO:0000256" key="13">
    <source>
        <dbReference type="SAM" id="MobiDB-lite"/>
    </source>
</evidence>
<feature type="transmembrane region" description="Helical" evidence="14">
    <location>
        <begin position="218"/>
        <end position="239"/>
    </location>
</feature>
<gene>
    <name evidence="16" type="ORF">CR165_03710</name>
</gene>
<keyword evidence="11" id="KW-0408">Iron</keyword>
<dbReference type="Pfam" id="PF01292">
    <property type="entry name" value="Ni_hydr_CYTB"/>
    <property type="match status" value="1"/>
</dbReference>
<feature type="compositionally biased region" description="Polar residues" evidence="13">
    <location>
        <begin position="1"/>
        <end position="12"/>
    </location>
</feature>
<feature type="compositionally biased region" description="Pro residues" evidence="13">
    <location>
        <begin position="59"/>
        <end position="78"/>
    </location>
</feature>
<evidence type="ECO:0000256" key="11">
    <source>
        <dbReference type="ARBA" id="ARBA00023004"/>
    </source>
</evidence>
<dbReference type="GO" id="GO:0022904">
    <property type="term" value="P:respiratory electron transport chain"/>
    <property type="evidence" value="ECO:0007669"/>
    <property type="project" value="InterPro"/>
</dbReference>
<evidence type="ECO:0000256" key="3">
    <source>
        <dbReference type="ARBA" id="ARBA00010747"/>
    </source>
</evidence>
<feature type="transmembrane region" description="Helical" evidence="14">
    <location>
        <begin position="129"/>
        <end position="154"/>
    </location>
</feature>
<reference evidence="17" key="1">
    <citation type="submission" date="2017-10" db="EMBL/GenBank/DDBJ databases">
        <authorList>
            <person name="Toshchakov S.V."/>
            <person name="Goeva M.A."/>
        </authorList>
    </citation>
    <scope>NUCLEOTIDE SEQUENCE [LARGE SCALE GENOMIC DNA]</scope>
    <source>
        <strain evidence="17">JR1/69-1-13</strain>
    </source>
</reference>
<feature type="region of interest" description="Disordered" evidence="13">
    <location>
        <begin position="1"/>
        <end position="82"/>
    </location>
</feature>
<accession>A0A2U1V8Q0</accession>
<keyword evidence="7 14" id="KW-0812">Transmembrane</keyword>
<feature type="transmembrane region" description="Helical" evidence="14">
    <location>
        <begin position="175"/>
        <end position="198"/>
    </location>
</feature>
<evidence type="ECO:0000256" key="1">
    <source>
        <dbReference type="ARBA" id="ARBA00001971"/>
    </source>
</evidence>
<keyword evidence="6" id="KW-0349">Heme</keyword>
<dbReference type="Proteomes" id="UP000245048">
    <property type="component" value="Unassembled WGS sequence"/>
</dbReference>
<feature type="transmembrane region" description="Helical" evidence="14">
    <location>
        <begin position="275"/>
        <end position="299"/>
    </location>
</feature>
<evidence type="ECO:0000256" key="14">
    <source>
        <dbReference type="SAM" id="Phobius"/>
    </source>
</evidence>
<dbReference type="GO" id="GO:0009326">
    <property type="term" value="C:formate dehydrogenase complex"/>
    <property type="evidence" value="ECO:0007669"/>
    <property type="project" value="InterPro"/>
</dbReference>
<name>A0A2U1V8Q0_9PROT</name>
<sequence>MPPASQTQQQLPQDDGAGPPQGSSEVQAPVPEVQSAGETGQRQVPNSADPEQPTGTPAAPQPQVAPTPVQPIPAPPPLGNRNLSAEELELQSALTGRRITGIVSIPDDKLAVLVQPEGRDWRAFRNSTMMWIGGVAILGVLAVLALFFLVRGRIRMRHGPSGRTMQRFNFLERSLHWLTASTFIVLALSGLNLVYGRHLLRPVIGPEAFTTVSELGKIAHNFLAFPFTLGVLGLLALWVRDNIPNKLDWVWLKNGGGFIGDAHPQAGRFNGGQKAVFWITVLGGGAVAASGFLLMFPFFVLNIEGQQIGHMLHSVLSMLMIAAMLAHIYIGSLGMEGAFSAMGSGKVDYNWAREHHSMWVDDELKRAHESVRPEPATRPAGAD</sequence>
<feature type="compositionally biased region" description="Polar residues" evidence="13">
    <location>
        <begin position="36"/>
        <end position="46"/>
    </location>
</feature>
<keyword evidence="10 14" id="KW-1133">Transmembrane helix</keyword>
<dbReference type="GO" id="GO:0036397">
    <property type="term" value="F:formate dehydrogenase (quinone) activity"/>
    <property type="evidence" value="ECO:0007669"/>
    <property type="project" value="TreeGrafter"/>
</dbReference>
<comment type="similarity">
    <text evidence="3">Belongs to the formate dehydrogenase gamma subunit family.</text>
</comment>
<feature type="transmembrane region" description="Helical" evidence="14">
    <location>
        <begin position="311"/>
        <end position="330"/>
    </location>
</feature>
<dbReference type="PANTHER" id="PTHR30074">
    <property type="entry name" value="FORMATE DEHYDROGENASE, NITRATE-INDUCIBLE, CYTOCHROME B556 FDN SUBUNIT"/>
    <property type="match status" value="1"/>
</dbReference>
<dbReference type="InterPro" id="IPR011577">
    <property type="entry name" value="Cyt_b561_bac/Ni-Hgenase"/>
</dbReference>
<evidence type="ECO:0000313" key="17">
    <source>
        <dbReference type="Proteomes" id="UP000245048"/>
    </source>
</evidence>
<dbReference type="GO" id="GO:0046872">
    <property type="term" value="F:metal ion binding"/>
    <property type="evidence" value="ECO:0007669"/>
    <property type="project" value="UniProtKB-KW"/>
</dbReference>
<dbReference type="InterPro" id="IPR051817">
    <property type="entry name" value="FDH_cytochrome_b556_subunit"/>
</dbReference>
<dbReference type="GO" id="GO:0015944">
    <property type="term" value="P:formate oxidation"/>
    <property type="evidence" value="ECO:0007669"/>
    <property type="project" value="TreeGrafter"/>
</dbReference>
<evidence type="ECO:0000256" key="6">
    <source>
        <dbReference type="ARBA" id="ARBA00022617"/>
    </source>
</evidence>
<dbReference type="Gene3D" id="1.20.950.20">
    <property type="entry name" value="Transmembrane di-heme cytochromes, Chain C"/>
    <property type="match status" value="1"/>
</dbReference>
<evidence type="ECO:0000256" key="4">
    <source>
        <dbReference type="ARBA" id="ARBA00022448"/>
    </source>
</evidence>
<comment type="caution">
    <text evidence="16">The sequence shown here is derived from an EMBL/GenBank/DDBJ whole genome shotgun (WGS) entry which is preliminary data.</text>
</comment>
<evidence type="ECO:0000259" key="15">
    <source>
        <dbReference type="Pfam" id="PF01292"/>
    </source>
</evidence>
<comment type="subcellular location">
    <subcellularLocation>
        <location evidence="2">Cell membrane</location>
        <topology evidence="2">Multi-pass membrane protein</topology>
    </subcellularLocation>
</comment>
<keyword evidence="8" id="KW-0479">Metal-binding</keyword>